<dbReference type="HAMAP" id="MF_00240">
    <property type="entry name" value="LolA"/>
    <property type="match status" value="1"/>
</dbReference>
<dbReference type="NCBIfam" id="TIGR00547">
    <property type="entry name" value="lolA"/>
    <property type="match status" value="1"/>
</dbReference>
<sequence precursor="true">MKKIFLTSLCVLAMPVLADDAADSLKSRLHALQSFQANFSQQVVDGQGQHVQEATGKLQLQQPNQLRWELFAPHETLLIADGQAVWHVDPFVEQAIVMDQQTTVADNPLILLAQPDSQHWQDFAVTAEGASFQIRSHNQDSQIDTLTLKFDGKTLVSLSLLDRQQQTSTLDFSDIQQNASLPAELFRFALPDGYELDDQRQVQTGSLPKP</sequence>
<dbReference type="InterPro" id="IPR029046">
    <property type="entry name" value="LolA/LolB/LppX"/>
</dbReference>
<keyword evidence="6 10" id="KW-0732">Signal</keyword>
<evidence type="ECO:0000256" key="7">
    <source>
        <dbReference type="ARBA" id="ARBA00022764"/>
    </source>
</evidence>
<dbReference type="SUPFAM" id="SSF89392">
    <property type="entry name" value="Prokaryotic lipoproteins and lipoprotein localization factors"/>
    <property type="match status" value="1"/>
</dbReference>
<dbReference type="Pfam" id="PF03548">
    <property type="entry name" value="LolA"/>
    <property type="match status" value="1"/>
</dbReference>
<reference evidence="11" key="2">
    <citation type="submission" date="2020-09" db="EMBL/GenBank/DDBJ databases">
        <authorList>
            <person name="Sun Q."/>
            <person name="Zhou Y."/>
        </authorList>
    </citation>
    <scope>NUCLEOTIDE SEQUENCE</scope>
    <source>
        <strain evidence="11">CGMCC 1.7086</strain>
    </source>
</reference>
<dbReference type="Gene3D" id="2.50.20.10">
    <property type="entry name" value="Lipoprotein localisation LolA/LolB/LppX"/>
    <property type="match status" value="1"/>
</dbReference>
<evidence type="ECO:0000256" key="2">
    <source>
        <dbReference type="ARBA" id="ARBA00007615"/>
    </source>
</evidence>
<evidence type="ECO:0000313" key="12">
    <source>
        <dbReference type="Proteomes" id="UP000606935"/>
    </source>
</evidence>
<protein>
    <recommendedName>
        <fullName evidence="4 10">Outer-membrane lipoprotein carrier protein</fullName>
    </recommendedName>
</protein>
<reference evidence="11" key="1">
    <citation type="journal article" date="2014" name="Int. J. Syst. Evol. Microbiol.">
        <title>Complete genome sequence of Corynebacterium casei LMG S-19264T (=DSM 44701T), isolated from a smear-ripened cheese.</title>
        <authorList>
            <consortium name="US DOE Joint Genome Institute (JGI-PGF)"/>
            <person name="Walter F."/>
            <person name="Albersmeier A."/>
            <person name="Kalinowski J."/>
            <person name="Ruckert C."/>
        </authorList>
    </citation>
    <scope>NUCLEOTIDE SEQUENCE</scope>
    <source>
        <strain evidence="11">CGMCC 1.7086</strain>
    </source>
</reference>
<dbReference type="RefSeq" id="WP_188697403.1">
    <property type="nucleotide sequence ID" value="NZ_BMLS01000006.1"/>
</dbReference>
<comment type="subunit">
    <text evidence="3 10">Monomer.</text>
</comment>
<dbReference type="EMBL" id="BMLS01000006">
    <property type="protein sequence ID" value="GGO72766.1"/>
    <property type="molecule type" value="Genomic_DNA"/>
</dbReference>
<keyword evidence="8 10" id="KW-0653">Protein transport</keyword>
<keyword evidence="11" id="KW-0449">Lipoprotein</keyword>
<dbReference type="GO" id="GO:0030288">
    <property type="term" value="C:outer membrane-bounded periplasmic space"/>
    <property type="evidence" value="ECO:0007669"/>
    <property type="project" value="TreeGrafter"/>
</dbReference>
<dbReference type="GO" id="GO:0044874">
    <property type="term" value="P:lipoprotein localization to outer membrane"/>
    <property type="evidence" value="ECO:0007669"/>
    <property type="project" value="UniProtKB-UniRule"/>
</dbReference>
<name>A0A917Z1Z7_9ALTE</name>
<organism evidence="11 12">
    <name type="scientific">Bowmanella pacifica</name>
    <dbReference type="NCBI Taxonomy" id="502051"/>
    <lineage>
        <taxon>Bacteria</taxon>
        <taxon>Pseudomonadati</taxon>
        <taxon>Pseudomonadota</taxon>
        <taxon>Gammaproteobacteria</taxon>
        <taxon>Alteromonadales</taxon>
        <taxon>Alteromonadaceae</taxon>
        <taxon>Bowmanella</taxon>
    </lineage>
</organism>
<dbReference type="Proteomes" id="UP000606935">
    <property type="component" value="Unassembled WGS sequence"/>
</dbReference>
<keyword evidence="5 10" id="KW-0813">Transport</keyword>
<evidence type="ECO:0000256" key="6">
    <source>
        <dbReference type="ARBA" id="ARBA00022729"/>
    </source>
</evidence>
<evidence type="ECO:0000256" key="10">
    <source>
        <dbReference type="HAMAP-Rule" id="MF_00240"/>
    </source>
</evidence>
<keyword evidence="9 10" id="KW-0143">Chaperone</keyword>
<feature type="chain" id="PRO_5038195756" description="Outer-membrane lipoprotein carrier protein" evidence="10">
    <location>
        <begin position="19"/>
        <end position="210"/>
    </location>
</feature>
<comment type="caution">
    <text evidence="11">The sequence shown here is derived from an EMBL/GenBank/DDBJ whole genome shotgun (WGS) entry which is preliminary data.</text>
</comment>
<dbReference type="PANTHER" id="PTHR35869:SF1">
    <property type="entry name" value="OUTER-MEMBRANE LIPOPROTEIN CARRIER PROTEIN"/>
    <property type="match status" value="1"/>
</dbReference>
<evidence type="ECO:0000313" key="11">
    <source>
        <dbReference type="EMBL" id="GGO72766.1"/>
    </source>
</evidence>
<dbReference type="InterPro" id="IPR004564">
    <property type="entry name" value="OM_lipoprot_carrier_LolA-like"/>
</dbReference>
<accession>A0A917Z1Z7</accession>
<dbReference type="InterPro" id="IPR018323">
    <property type="entry name" value="OM_lipoprot_carrier_LolA_Pbac"/>
</dbReference>
<dbReference type="AlphaFoldDB" id="A0A917Z1Z7"/>
<evidence type="ECO:0000256" key="8">
    <source>
        <dbReference type="ARBA" id="ARBA00022927"/>
    </source>
</evidence>
<dbReference type="GO" id="GO:0042953">
    <property type="term" value="P:lipoprotein transport"/>
    <property type="evidence" value="ECO:0007669"/>
    <property type="project" value="InterPro"/>
</dbReference>
<dbReference type="CDD" id="cd16325">
    <property type="entry name" value="LolA"/>
    <property type="match status" value="1"/>
</dbReference>
<comment type="function">
    <text evidence="10">Participates in the translocation of lipoproteins from the inner membrane to the outer membrane. Only forms a complex with a lipoprotein if the residue after the N-terminal Cys is not an aspartate (The Asp acts as a targeting signal to indicate that the lipoprotein should stay in the inner membrane).</text>
</comment>
<dbReference type="PANTHER" id="PTHR35869">
    <property type="entry name" value="OUTER-MEMBRANE LIPOPROTEIN CARRIER PROTEIN"/>
    <property type="match status" value="1"/>
</dbReference>
<feature type="signal peptide" evidence="10">
    <location>
        <begin position="1"/>
        <end position="18"/>
    </location>
</feature>
<evidence type="ECO:0000256" key="1">
    <source>
        <dbReference type="ARBA" id="ARBA00004418"/>
    </source>
</evidence>
<comment type="subcellular location">
    <subcellularLocation>
        <location evidence="1 10">Periplasm</location>
    </subcellularLocation>
</comment>
<proteinExistence type="inferred from homology"/>
<evidence type="ECO:0000256" key="5">
    <source>
        <dbReference type="ARBA" id="ARBA00022448"/>
    </source>
</evidence>
<evidence type="ECO:0000256" key="9">
    <source>
        <dbReference type="ARBA" id="ARBA00023186"/>
    </source>
</evidence>
<evidence type="ECO:0000256" key="3">
    <source>
        <dbReference type="ARBA" id="ARBA00011245"/>
    </source>
</evidence>
<comment type="similarity">
    <text evidence="2 10">Belongs to the LolA family.</text>
</comment>
<evidence type="ECO:0000256" key="4">
    <source>
        <dbReference type="ARBA" id="ARBA00014035"/>
    </source>
</evidence>
<keyword evidence="7 10" id="KW-0574">Periplasm</keyword>
<keyword evidence="12" id="KW-1185">Reference proteome</keyword>
<gene>
    <name evidence="10 11" type="primary">lolA</name>
    <name evidence="11" type="ORF">GCM10010982_31710</name>
</gene>